<dbReference type="EMBL" id="JAGGMR010000001">
    <property type="protein sequence ID" value="MBP2193001.1"/>
    <property type="molecule type" value="Genomic_DNA"/>
</dbReference>
<accession>A0ABS4QQS5</accession>
<reference evidence="2 3" key="1">
    <citation type="submission" date="2021-03" db="EMBL/GenBank/DDBJ databases">
        <title>Sequencing the genomes of 1000 actinobacteria strains.</title>
        <authorList>
            <person name="Klenk H.-P."/>
        </authorList>
    </citation>
    <scope>NUCLEOTIDE SEQUENCE [LARGE SCALE GENOMIC DNA]</scope>
    <source>
        <strain evidence="2 3">DSM 45516</strain>
    </source>
</reference>
<gene>
    <name evidence="2" type="ORF">BJ987_005902</name>
</gene>
<feature type="domain" description="Methyltransferase type 12" evidence="1">
    <location>
        <begin position="64"/>
        <end position="161"/>
    </location>
</feature>
<dbReference type="Gene3D" id="3.40.50.150">
    <property type="entry name" value="Vaccinia Virus protein VP39"/>
    <property type="match status" value="1"/>
</dbReference>
<protein>
    <recommendedName>
        <fullName evidence="1">Methyltransferase type 12 domain-containing protein</fullName>
    </recommendedName>
</protein>
<dbReference type="InterPro" id="IPR029063">
    <property type="entry name" value="SAM-dependent_MTases_sf"/>
</dbReference>
<sequence>MDREDRDGQVPAEDRIQAGIEPYHRRMLAVYDWLVLGLVCRWVWRCPRSTMLAHYDEHVGARHLDLGPGTGWFLDNCHFPTPAPSITLVDLSEAALATAALRIARYRPVRHSGDVYKSLNLGAAQFDSVGMNLLLHCLPGSFRQKAVVFDHVTPHLGANGLVFGSTILGIDKRHTTLSTALCRRLNRADSFDNAADRIEDLARELETRFTEVRLVRSGVVCLFSARHPRPAAPARGGAGALR</sequence>
<dbReference type="RefSeq" id="WP_209896227.1">
    <property type="nucleotide sequence ID" value="NZ_JAGGMR010000001.1"/>
</dbReference>
<dbReference type="InterPro" id="IPR013217">
    <property type="entry name" value="Methyltransf_12"/>
</dbReference>
<name>A0ABS4QQS5_9NOCA</name>
<dbReference type="Proteomes" id="UP001519325">
    <property type="component" value="Unassembled WGS sequence"/>
</dbReference>
<proteinExistence type="predicted"/>
<evidence type="ECO:0000313" key="3">
    <source>
        <dbReference type="Proteomes" id="UP001519325"/>
    </source>
</evidence>
<keyword evidence="3" id="KW-1185">Reference proteome</keyword>
<evidence type="ECO:0000313" key="2">
    <source>
        <dbReference type="EMBL" id="MBP2193001.1"/>
    </source>
</evidence>
<evidence type="ECO:0000259" key="1">
    <source>
        <dbReference type="Pfam" id="PF08242"/>
    </source>
</evidence>
<comment type="caution">
    <text evidence="2">The sequence shown here is derived from an EMBL/GenBank/DDBJ whole genome shotgun (WGS) entry which is preliminary data.</text>
</comment>
<dbReference type="InterPro" id="IPR016584">
    <property type="entry name" value="MeTrfase_VrtF"/>
</dbReference>
<dbReference type="PIRSF" id="PIRSF011491">
    <property type="entry name" value="Mtase_YbcY_prd"/>
    <property type="match status" value="1"/>
</dbReference>
<dbReference type="Pfam" id="PF08242">
    <property type="entry name" value="Methyltransf_12"/>
    <property type="match status" value="1"/>
</dbReference>
<dbReference type="CDD" id="cd02440">
    <property type="entry name" value="AdoMet_MTases"/>
    <property type="match status" value="1"/>
</dbReference>
<dbReference type="SUPFAM" id="SSF53335">
    <property type="entry name" value="S-adenosyl-L-methionine-dependent methyltransferases"/>
    <property type="match status" value="1"/>
</dbReference>
<organism evidence="2 3">
    <name type="scientific">Nocardia goodfellowii</name>
    <dbReference type="NCBI Taxonomy" id="882446"/>
    <lineage>
        <taxon>Bacteria</taxon>
        <taxon>Bacillati</taxon>
        <taxon>Actinomycetota</taxon>
        <taxon>Actinomycetes</taxon>
        <taxon>Mycobacteriales</taxon>
        <taxon>Nocardiaceae</taxon>
        <taxon>Nocardia</taxon>
    </lineage>
</organism>